<protein>
    <submittedName>
        <fullName evidence="6">T9SS type A sorting domain-containing protein</fullName>
    </submittedName>
</protein>
<dbReference type="EMBL" id="VMBF01000015">
    <property type="protein sequence ID" value="TSJ71167.1"/>
    <property type="molecule type" value="Genomic_DNA"/>
</dbReference>
<dbReference type="InterPro" id="IPR026444">
    <property type="entry name" value="Secre_tail"/>
</dbReference>
<keyword evidence="1 4" id="KW-0732">Signal</keyword>
<dbReference type="Pfam" id="PF13385">
    <property type="entry name" value="Laminin_G_3"/>
    <property type="match status" value="1"/>
</dbReference>
<dbReference type="GO" id="GO:0004553">
    <property type="term" value="F:hydrolase activity, hydrolyzing O-glycosyl compounds"/>
    <property type="evidence" value="ECO:0007669"/>
    <property type="project" value="UniProtKB-ARBA"/>
</dbReference>
<comment type="caution">
    <text evidence="6">The sequence shown here is derived from an EMBL/GenBank/DDBJ whole genome shotgun (WGS) entry which is preliminary data.</text>
</comment>
<evidence type="ECO:0000256" key="3">
    <source>
        <dbReference type="SAM" id="MobiDB-lite"/>
    </source>
</evidence>
<evidence type="ECO:0000313" key="6">
    <source>
        <dbReference type="EMBL" id="KAA5820525.1"/>
    </source>
</evidence>
<dbReference type="NCBIfam" id="TIGR04183">
    <property type="entry name" value="Por_Secre_tail"/>
    <property type="match status" value="1"/>
</dbReference>
<reference evidence="7 8" key="2">
    <citation type="submission" date="2019-07" db="EMBL/GenBank/DDBJ databases">
        <title>Algibacter marinivivus sp. nov., isolated from the surface of a marine red alga.</title>
        <authorList>
            <person name="Zhong X."/>
            <person name="Xu W."/>
            <person name="Zhang Y."/>
            <person name="Zhang Q."/>
            <person name="Du Z."/>
        </authorList>
    </citation>
    <scope>NUCLEOTIDE SEQUENCE [LARGE SCALE GENOMIC DNA]</scope>
    <source>
        <strain evidence="7 8">RU-4-M-4</strain>
    </source>
</reference>
<feature type="signal peptide" evidence="4">
    <location>
        <begin position="1"/>
        <end position="27"/>
    </location>
</feature>
<dbReference type="SMART" id="SM00560">
    <property type="entry name" value="LamGL"/>
    <property type="match status" value="1"/>
</dbReference>
<dbReference type="SUPFAM" id="SSF49899">
    <property type="entry name" value="Concanavalin A-like lectins/glucanases"/>
    <property type="match status" value="1"/>
</dbReference>
<evidence type="ECO:0000313" key="9">
    <source>
        <dbReference type="Proteomes" id="UP000322315"/>
    </source>
</evidence>
<dbReference type="RefSeq" id="WP_144118257.1">
    <property type="nucleotide sequence ID" value="NZ_JACHGE010000014.1"/>
</dbReference>
<name>A0A5M7AZH6_9FLAO</name>
<dbReference type="Proteomes" id="UP000322315">
    <property type="component" value="Unassembled WGS sequence"/>
</dbReference>
<gene>
    <name evidence="6" type="ORF">F2B50_17670</name>
    <name evidence="7" type="ORF">FPF71_17670</name>
</gene>
<evidence type="ECO:0000313" key="7">
    <source>
        <dbReference type="EMBL" id="TSJ71167.1"/>
    </source>
</evidence>
<dbReference type="EMBL" id="VWRS01000015">
    <property type="protein sequence ID" value="KAA5820525.1"/>
    <property type="molecule type" value="Genomic_DNA"/>
</dbReference>
<evidence type="ECO:0000259" key="5">
    <source>
        <dbReference type="SMART" id="SM00560"/>
    </source>
</evidence>
<evidence type="ECO:0000256" key="4">
    <source>
        <dbReference type="SAM" id="SignalP"/>
    </source>
</evidence>
<keyword evidence="2" id="KW-1015">Disulfide bond</keyword>
<organism evidence="6 9">
    <name type="scientific">Algibacter amylolyticus</name>
    <dbReference type="NCBI Taxonomy" id="1608400"/>
    <lineage>
        <taxon>Bacteria</taxon>
        <taxon>Pseudomonadati</taxon>
        <taxon>Bacteroidota</taxon>
        <taxon>Flavobacteriia</taxon>
        <taxon>Flavobacteriales</taxon>
        <taxon>Flavobacteriaceae</taxon>
        <taxon>Algibacter</taxon>
    </lineage>
</organism>
<evidence type="ECO:0000256" key="1">
    <source>
        <dbReference type="ARBA" id="ARBA00022729"/>
    </source>
</evidence>
<feature type="region of interest" description="Disordered" evidence="3">
    <location>
        <begin position="1387"/>
        <end position="1410"/>
    </location>
</feature>
<keyword evidence="8" id="KW-1185">Reference proteome</keyword>
<accession>A0A5M7AZH6</accession>
<sequence length="1645" mass="179932">MPLSTYNVLKRLFIITCLLLINVSSYANNYNKTALSASKDNTAYFDVGGVLTSVEATCSNNGSITATGSNGFGILKFYIFTITNGPTANGQTYPTTDAFDSSSFTFNDLYPGNYEITIEDANNSSNPPFIGTIEVEDQTEILNFSLSPTNPTCPSTSTGTIDVNVATGIGPYQYQIYSGPSGTTTGLIDEASKAYTFNNLPAGNYSVRVYDACGDFQTRSYLLTDPTLSTLNLTTSGSPTRELISCTEAIYKVGGTGGTGFGTYMFEVVGGAPSGYASTNTTGQFTLPIDQAPYTFQVTDACGQTATYTHSNPSSYINWSSLERTCSDWSLQIRPNWMLGPYVYTLTSTPAGYTGPTSNSTGTFNNIPYGSYSYSVTDACGLTRSSSTTKTQEPIEINEALTIPSVDFCEVGTGRVQVRYNSGSNGAVGPVSFELTTVPSGFTGNPGPQNGPTFSELIPGNYEVTALDSCGNSDTYAFEVTDVLSVDFSTNPTLNCVNSNSIDVSVNSNNSYYSSGTRYFRLRNADTNSIVQTGTASSNTYTFNNLVAGNYYVQYYKTTTCIFESETVSIAAYQQPTITPLSSYNCGTGLVTISGVVSGGTGPYSFSLINNANNLVLATNTDGYFTNQSALLSYSVRIEDSCGNTTSSQVSEVATGLGVAFQNESCGEIGSEFPIYLLNYRGMAYTWTFPNGSTYVGHDPRAAIGVLDINDFGTYSVDVATVDGCRTQTLTTVFERCPLPPISIDFDGVDDYIAGTPFITNWENGTIMSWVKIKHDNDGNLPRLYSVAGQEVMHLYVTNGRTPAFKVLTQDQVTVSDNYPNNSISVQPNPLLGIKLENDIWYHLAGVFNSQDETVKLYLNGELVGTNSSPLLNSELLTQFYNGSAHIYSTRGFTIGRYPTNTSAAGFGHFRGDIDEVRVFDAALTNQQIQQMVYQEIENNAGIIKGTIIPKDVQDFSSNEKVSWNNLRAYFPMTDIISNITTDYSSYGNDITMYNITTIQDQTAPMPYVTVNDGDWTNESTWLHGDVWDIDDVATNKDWSIVEVKHDINASHEVKTIGLIIDNDKTLTINGDNQVENSWYLELNGTLDLLNDSQLIQTEYSDLVTSAEGNVLRRQEGTINPYWYNYWGSPVGAPMATALIDNNTANNNPNNSTFSLDMLKDGTGTNMTFTSGYTGSRSISSYWLNTFKNGITYWNWKQFSTSTALEPGVGYSQKGTGASGTEQQYLFDGKPNNGTILVNVDDLGGVGSIQNISKTAYLLANPYPSALDIHKFIDDNEGVTKGYIELWQQWSGSTHILKDYNGGYAQVNKLGTIRASQFVGLEGNDTGGSEGVKMPTRYIPIGQGFMAEIENDGILPFDGTVEFNNSQRVFVKEADYSATSPYDTGSLFSKSDSKKSKTNSTTSSESTIDADSDEGVMQKIRLEFVCSKGPYIKRELLLGFSDYTTDEYDYGYDARSTKETINDLNLDFNGQNMTIQAYGPIKKDKVIALNFKSSGDNAFEIKISETENIDEAETIYIRDNLTGAYFDLSAFKAYMFTSEQGIFNERFQIVFQNESEALSIEDSNFVENKIFYQNSTNTLFVKKINSAVSKLSLVNMRGQVVFEMADLAIDTLENGIQFNSISTGAYVVYMRTNSNEMLVKKIIIK</sequence>
<evidence type="ECO:0000256" key="2">
    <source>
        <dbReference type="ARBA" id="ARBA00023157"/>
    </source>
</evidence>
<dbReference type="OrthoDB" id="2582440at2"/>
<dbReference type="InterPro" id="IPR006558">
    <property type="entry name" value="LamG-like"/>
</dbReference>
<dbReference type="InterPro" id="IPR013320">
    <property type="entry name" value="ConA-like_dom_sf"/>
</dbReference>
<reference evidence="6" key="3">
    <citation type="submission" date="2019-09" db="EMBL/GenBank/DDBJ databases">
        <authorList>
            <person name="Zhang D.-C."/>
        </authorList>
    </citation>
    <scope>NUCLEOTIDE SEQUENCE</scope>
    <source>
        <strain evidence="6">RU-4-M-4</strain>
    </source>
</reference>
<dbReference type="Proteomes" id="UP000315145">
    <property type="component" value="Unassembled WGS sequence"/>
</dbReference>
<dbReference type="Gene3D" id="2.60.120.200">
    <property type="match status" value="1"/>
</dbReference>
<feature type="chain" id="PRO_5024423601" evidence="4">
    <location>
        <begin position="28"/>
        <end position="1645"/>
    </location>
</feature>
<dbReference type="GO" id="GO:0005975">
    <property type="term" value="P:carbohydrate metabolic process"/>
    <property type="evidence" value="ECO:0007669"/>
    <property type="project" value="UniProtKB-ARBA"/>
</dbReference>
<evidence type="ECO:0000313" key="8">
    <source>
        <dbReference type="Proteomes" id="UP000315145"/>
    </source>
</evidence>
<reference evidence="6 9" key="1">
    <citation type="journal article" date="2015" name="Int. J. Syst. Evol. Microbiol.">
        <title>Algibacter amylolyticus sp. nov., isolated from intertidal sediment.</title>
        <authorList>
            <person name="Zhang D.C."/>
            <person name="Wu J."/>
            <person name="Neuner K."/>
            <person name="Yao J."/>
            <person name="Margesin R."/>
        </authorList>
    </citation>
    <scope>NUCLEOTIDE SEQUENCE [LARGE SCALE GENOMIC DNA]</scope>
    <source>
        <strain evidence="6 9">RU-4-M-4</strain>
    </source>
</reference>
<feature type="compositionally biased region" description="Low complexity" evidence="3">
    <location>
        <begin position="1398"/>
        <end position="1407"/>
    </location>
</feature>
<proteinExistence type="predicted"/>
<feature type="domain" description="LamG-like jellyroll fold" evidence="5">
    <location>
        <begin position="766"/>
        <end position="927"/>
    </location>
</feature>